<name>A0ABT5KIT7_9BURK</name>
<dbReference type="RefSeq" id="WP_263534806.1">
    <property type="nucleotide sequence ID" value="NZ_JAQQXT010000011.1"/>
</dbReference>
<evidence type="ECO:0000313" key="2">
    <source>
        <dbReference type="EMBL" id="MDC8773419.1"/>
    </source>
</evidence>
<keyword evidence="3" id="KW-1185">Reference proteome</keyword>
<keyword evidence="1" id="KW-0472">Membrane</keyword>
<keyword evidence="1" id="KW-0812">Transmembrane</keyword>
<accession>A0ABT5KIT7</accession>
<feature type="transmembrane region" description="Helical" evidence="1">
    <location>
        <begin position="20"/>
        <end position="42"/>
    </location>
</feature>
<dbReference type="Proteomes" id="UP001221189">
    <property type="component" value="Unassembled WGS sequence"/>
</dbReference>
<comment type="caution">
    <text evidence="2">The sequence shown here is derived from an EMBL/GenBank/DDBJ whole genome shotgun (WGS) entry which is preliminary data.</text>
</comment>
<keyword evidence="1" id="KW-1133">Transmembrane helix</keyword>
<evidence type="ECO:0000313" key="3">
    <source>
        <dbReference type="Proteomes" id="UP001221189"/>
    </source>
</evidence>
<reference evidence="2 3" key="1">
    <citation type="submission" date="2022-10" db="EMBL/GenBank/DDBJ databases">
        <title>Paucibacter sp. hw1 Genome sequencing.</title>
        <authorList>
            <person name="Park S."/>
        </authorList>
    </citation>
    <scope>NUCLEOTIDE SEQUENCE [LARGE SCALE GENOMIC DNA]</scope>
    <source>
        <strain evidence="3">hw1</strain>
    </source>
</reference>
<evidence type="ECO:0000256" key="1">
    <source>
        <dbReference type="SAM" id="Phobius"/>
    </source>
</evidence>
<organism evidence="2 3">
    <name type="scientific">Roseateles albus</name>
    <dbReference type="NCBI Taxonomy" id="2987525"/>
    <lineage>
        <taxon>Bacteria</taxon>
        <taxon>Pseudomonadati</taxon>
        <taxon>Pseudomonadota</taxon>
        <taxon>Betaproteobacteria</taxon>
        <taxon>Burkholderiales</taxon>
        <taxon>Sphaerotilaceae</taxon>
        <taxon>Roseateles</taxon>
    </lineage>
</organism>
<proteinExistence type="predicted"/>
<dbReference type="EMBL" id="JAQQXT010000011">
    <property type="protein sequence ID" value="MDC8773419.1"/>
    <property type="molecule type" value="Genomic_DNA"/>
</dbReference>
<sequence length="44" mass="4747">MKLIADQKRAKSATLALKALLLVALVWGLIYPALLWGVGSLVQL</sequence>
<protein>
    <submittedName>
        <fullName evidence="2">Uncharacterized protein</fullName>
    </submittedName>
</protein>
<gene>
    <name evidence="2" type="ORF">PRZ03_17690</name>
</gene>